<proteinExistence type="predicted"/>
<gene>
    <name evidence="2" type="ORF">EYC98_16680</name>
</gene>
<dbReference type="Pfam" id="PF06314">
    <property type="entry name" value="ADC"/>
    <property type="match status" value="1"/>
</dbReference>
<protein>
    <submittedName>
        <fullName evidence="2">Acetoacetate decarboxylase</fullName>
    </submittedName>
</protein>
<evidence type="ECO:0000313" key="3">
    <source>
        <dbReference type="Proteomes" id="UP001143362"/>
    </source>
</evidence>
<sequence length="268" mass="29918">MTSSSEAPFSSPGEINNWPMLKIVYRTSPEAIAALLPPGITNSETSNVTLSIYNLPVPDEPEYGILMTCDATYDGIPGEWALGYGIDQESAIFISQATNGQPKFPCETEYYRQGDRVRARCIHQGYTFVEFEGTEVGQDNYTDGLERNEWWVKVSREVGGGKGYDFPPHVVHVQGKYGPGYRLKLDGELTLRESPWDPIAELLPMEEQVSAHLWWPEFKSRDISLAGPLDPEAFWPHIDTISGSRWPGSNGGPKRKTPPPPSQWKKSA</sequence>
<comment type="caution">
    <text evidence="2">The sequence shown here is derived from an EMBL/GenBank/DDBJ whole genome shotgun (WGS) entry which is preliminary data.</text>
</comment>
<accession>A0ABT3TM72</accession>
<reference evidence="2" key="1">
    <citation type="submission" date="2019-02" db="EMBL/GenBank/DDBJ databases">
        <authorList>
            <person name="Li S.-H."/>
        </authorList>
    </citation>
    <scope>NUCLEOTIDE SEQUENCE</scope>
    <source>
        <strain evidence="2">IMCC14734</strain>
    </source>
</reference>
<keyword evidence="3" id="KW-1185">Reference proteome</keyword>
<dbReference type="RefSeq" id="WP_279246514.1">
    <property type="nucleotide sequence ID" value="NZ_SHNN01000003.1"/>
</dbReference>
<dbReference type="SUPFAM" id="SSF160104">
    <property type="entry name" value="Acetoacetate decarboxylase-like"/>
    <property type="match status" value="1"/>
</dbReference>
<dbReference type="InterPro" id="IPR010451">
    <property type="entry name" value="Acetoacetate_decarboxylase"/>
</dbReference>
<dbReference type="InterPro" id="IPR023375">
    <property type="entry name" value="ADC_dom_sf"/>
</dbReference>
<dbReference type="EMBL" id="SHNN01000003">
    <property type="protein sequence ID" value="MCX2982499.1"/>
    <property type="molecule type" value="Genomic_DNA"/>
</dbReference>
<dbReference type="Proteomes" id="UP001143362">
    <property type="component" value="Unassembled WGS sequence"/>
</dbReference>
<evidence type="ECO:0000313" key="2">
    <source>
        <dbReference type="EMBL" id="MCX2982499.1"/>
    </source>
</evidence>
<evidence type="ECO:0000256" key="1">
    <source>
        <dbReference type="SAM" id="MobiDB-lite"/>
    </source>
</evidence>
<name>A0ABT3TM72_9GAMM</name>
<dbReference type="Gene3D" id="2.40.400.10">
    <property type="entry name" value="Acetoacetate decarboxylase-like"/>
    <property type="match status" value="1"/>
</dbReference>
<organism evidence="2 3">
    <name type="scientific">Candidatus Litorirhabdus singularis</name>
    <dbReference type="NCBI Taxonomy" id="2518993"/>
    <lineage>
        <taxon>Bacteria</taxon>
        <taxon>Pseudomonadati</taxon>
        <taxon>Pseudomonadota</taxon>
        <taxon>Gammaproteobacteria</taxon>
        <taxon>Cellvibrionales</taxon>
        <taxon>Halieaceae</taxon>
        <taxon>Candidatus Litorirhabdus</taxon>
    </lineage>
</organism>
<feature type="region of interest" description="Disordered" evidence="1">
    <location>
        <begin position="242"/>
        <end position="268"/>
    </location>
</feature>